<keyword evidence="1" id="KW-0547">Nucleotide-binding</keyword>
<dbReference type="PROSITE" id="PS51671">
    <property type="entry name" value="ACT"/>
    <property type="match status" value="1"/>
</dbReference>
<dbReference type="PROSITE" id="PS50045">
    <property type="entry name" value="SIGMA54_INTERACT_4"/>
    <property type="match status" value="1"/>
</dbReference>
<dbReference type="InterPro" id="IPR030828">
    <property type="entry name" value="HTH_TyrR"/>
</dbReference>
<dbReference type="InterPro" id="IPR025662">
    <property type="entry name" value="Sigma_54_int_dom_ATP-bd_1"/>
</dbReference>
<dbReference type="InterPro" id="IPR027417">
    <property type="entry name" value="P-loop_NTPase"/>
</dbReference>
<evidence type="ECO:0000256" key="5">
    <source>
        <dbReference type="ARBA" id="ARBA00023125"/>
    </source>
</evidence>
<accession>A0A8J8GG78</accession>
<protein>
    <recommendedName>
        <fullName evidence="7">HTH-type transcriptional regulatory protein TyrR</fullName>
    </recommendedName>
</protein>
<evidence type="ECO:0000256" key="4">
    <source>
        <dbReference type="ARBA" id="ARBA00023015"/>
    </source>
</evidence>
<dbReference type="InterPro" id="IPR013767">
    <property type="entry name" value="PAS_fold"/>
</dbReference>
<dbReference type="SUPFAM" id="SSF52540">
    <property type="entry name" value="P-loop containing nucleoside triphosphate hydrolases"/>
    <property type="match status" value="1"/>
</dbReference>
<dbReference type="PROSITE" id="PS00688">
    <property type="entry name" value="SIGMA54_INTERACT_3"/>
    <property type="match status" value="1"/>
</dbReference>
<evidence type="ECO:0000313" key="11">
    <source>
        <dbReference type="EMBL" id="NSL52556.1"/>
    </source>
</evidence>
<dbReference type="Gene3D" id="1.10.8.60">
    <property type="match status" value="1"/>
</dbReference>
<evidence type="ECO:0000313" key="12">
    <source>
        <dbReference type="Proteomes" id="UP000625804"/>
    </source>
</evidence>
<dbReference type="Gene3D" id="3.40.50.300">
    <property type="entry name" value="P-loop containing nucleotide triphosphate hydrolases"/>
    <property type="match status" value="1"/>
</dbReference>
<dbReference type="InterPro" id="IPR009057">
    <property type="entry name" value="Homeodomain-like_sf"/>
</dbReference>
<evidence type="ECO:0000256" key="1">
    <source>
        <dbReference type="ARBA" id="ARBA00022741"/>
    </source>
</evidence>
<name>A0A8J8GG78_9BACI</name>
<dbReference type="InterPro" id="IPR025943">
    <property type="entry name" value="Sigma_54_int_dom_ATP-bd_2"/>
</dbReference>
<dbReference type="InterPro" id="IPR058031">
    <property type="entry name" value="AAA_lid_NorR"/>
</dbReference>
<dbReference type="InterPro" id="IPR025944">
    <property type="entry name" value="Sigma_54_int_dom_CS"/>
</dbReference>
<gene>
    <name evidence="11" type="ORF">HR057_12410</name>
</gene>
<feature type="domain" description="Sigma-54 factor interaction" evidence="8">
    <location>
        <begin position="210"/>
        <end position="440"/>
    </location>
</feature>
<dbReference type="GO" id="GO:0006355">
    <property type="term" value="P:regulation of DNA-templated transcription"/>
    <property type="evidence" value="ECO:0007669"/>
    <property type="project" value="InterPro"/>
</dbReference>
<dbReference type="SUPFAM" id="SSF46689">
    <property type="entry name" value="Homeodomain-like"/>
    <property type="match status" value="1"/>
</dbReference>
<dbReference type="RefSeq" id="WP_173731763.1">
    <property type="nucleotide sequence ID" value="NZ_JABTTE010000018.1"/>
</dbReference>
<evidence type="ECO:0000259" key="8">
    <source>
        <dbReference type="PROSITE" id="PS50045"/>
    </source>
</evidence>
<dbReference type="NCBIfam" id="TIGR00229">
    <property type="entry name" value="sensory_box"/>
    <property type="match status" value="1"/>
</dbReference>
<dbReference type="Gene3D" id="1.10.10.60">
    <property type="entry name" value="Homeodomain-like"/>
    <property type="match status" value="1"/>
</dbReference>
<evidence type="ECO:0000259" key="9">
    <source>
        <dbReference type="PROSITE" id="PS50112"/>
    </source>
</evidence>
<evidence type="ECO:0000256" key="2">
    <source>
        <dbReference type="ARBA" id="ARBA00022797"/>
    </source>
</evidence>
<dbReference type="PROSITE" id="PS50112">
    <property type="entry name" value="PAS"/>
    <property type="match status" value="1"/>
</dbReference>
<reference evidence="11" key="1">
    <citation type="submission" date="2020-06" db="EMBL/GenBank/DDBJ databases">
        <title>A novel thermopfilic bacterium from Erzurum, Turkey.</title>
        <authorList>
            <person name="Adiguzel A."/>
            <person name="Ay H."/>
            <person name="Baltaci M.O."/>
        </authorList>
    </citation>
    <scope>NUCLEOTIDE SEQUENCE</scope>
    <source>
        <strain evidence="11">P2</strain>
    </source>
</reference>
<dbReference type="SUPFAM" id="SSF55785">
    <property type="entry name" value="PYP-like sensor domain (PAS domain)"/>
    <property type="match status" value="1"/>
</dbReference>
<dbReference type="InterPro" id="IPR000014">
    <property type="entry name" value="PAS"/>
</dbReference>
<keyword evidence="3" id="KW-0067">ATP-binding</keyword>
<keyword evidence="4" id="KW-0805">Transcription regulation</keyword>
<evidence type="ECO:0000256" key="3">
    <source>
        <dbReference type="ARBA" id="ARBA00022840"/>
    </source>
</evidence>
<dbReference type="GO" id="GO:0003677">
    <property type="term" value="F:DNA binding"/>
    <property type="evidence" value="ECO:0007669"/>
    <property type="project" value="UniProtKB-KW"/>
</dbReference>
<dbReference type="AlphaFoldDB" id="A0A8J8GG78"/>
<evidence type="ECO:0000256" key="7">
    <source>
        <dbReference type="ARBA" id="ARBA00029500"/>
    </source>
</evidence>
<dbReference type="PANTHER" id="PTHR32071">
    <property type="entry name" value="TRANSCRIPTIONAL REGULATORY PROTEIN"/>
    <property type="match status" value="1"/>
</dbReference>
<dbReference type="InterPro" id="IPR002078">
    <property type="entry name" value="Sigma_54_int"/>
</dbReference>
<dbReference type="InterPro" id="IPR035965">
    <property type="entry name" value="PAS-like_dom_sf"/>
</dbReference>
<keyword evidence="2" id="KW-0058">Aromatic hydrocarbons catabolism</keyword>
<dbReference type="Pfam" id="PF18024">
    <property type="entry name" value="HTH_50"/>
    <property type="match status" value="1"/>
</dbReference>
<dbReference type="NCBIfam" id="TIGR04381">
    <property type="entry name" value="HTH_TypR"/>
    <property type="match status" value="1"/>
</dbReference>
<dbReference type="GO" id="GO:0005524">
    <property type="term" value="F:ATP binding"/>
    <property type="evidence" value="ECO:0007669"/>
    <property type="project" value="UniProtKB-KW"/>
</dbReference>
<dbReference type="Pfam" id="PF00989">
    <property type="entry name" value="PAS"/>
    <property type="match status" value="1"/>
</dbReference>
<keyword evidence="6" id="KW-0804">Transcription</keyword>
<dbReference type="InterPro" id="IPR002912">
    <property type="entry name" value="ACT_dom"/>
</dbReference>
<keyword evidence="5" id="KW-0238">DNA-binding</keyword>
<dbReference type="Pfam" id="PF25601">
    <property type="entry name" value="AAA_lid_14"/>
    <property type="match status" value="1"/>
</dbReference>
<dbReference type="Gene3D" id="3.30.450.20">
    <property type="entry name" value="PAS domain"/>
    <property type="match status" value="1"/>
</dbReference>
<dbReference type="Gene3D" id="3.30.70.260">
    <property type="match status" value="1"/>
</dbReference>
<feature type="domain" description="PAS" evidence="9">
    <location>
        <begin position="82"/>
        <end position="136"/>
    </location>
</feature>
<dbReference type="CDD" id="cd00130">
    <property type="entry name" value="PAS"/>
    <property type="match status" value="1"/>
</dbReference>
<keyword evidence="12" id="KW-1185">Reference proteome</keyword>
<sequence>MSERDIILDIWFDDRIGLGYEVLGLLKEKNINLVGMEAKVREKMSIKFESASCDIESLIASLKQIEGIKSVTKVDFMPYEQREQQLSTILNSVSEGVIAVNHLGVITHINEKAKEIFYLNNENPVGQKIENVFPNNTPILKTLKTGESYSLHEMKYKKGNKVIHYFTSGVPILNKSGNIIGAVATIKDFKQVEEIISKVDKHSPFSFHEIIFQSPQMRKIIETAKIVSKSTSTILIRGESGTGKELFARAIHTESNRADQPFIIINCAALPESLLESELFGYVEGAFTGAVKGGKRGLFEQANKGTLFLDEVGELSLHMQVRLLRVLQEKTIRRIGSNKEIPIDVRIIAATHRNLEEMVNDGKFREDLYYRLNVVPLFIPPLRDRKEDIPLLVNHLTQKICRKLGKEIVNIDNAGMKFLMEQSWPGNVRQLENILERIINIITRPVITVQDFIEWTNLSDKQSVLNKEDSLLIKINLEQNIPQLKDIVCEVERKVLSQVLKVHKSSRKAGKALGISNTTVINKMRKYGIHSEEKPNEN</sequence>
<comment type="caution">
    <text evidence="11">The sequence shown here is derived from an EMBL/GenBank/DDBJ whole genome shotgun (WGS) entry which is preliminary data.</text>
</comment>
<evidence type="ECO:0000256" key="6">
    <source>
        <dbReference type="ARBA" id="ARBA00023163"/>
    </source>
</evidence>
<evidence type="ECO:0000259" key="10">
    <source>
        <dbReference type="PROSITE" id="PS51671"/>
    </source>
</evidence>
<dbReference type="PROSITE" id="PS00675">
    <property type="entry name" value="SIGMA54_INTERACT_1"/>
    <property type="match status" value="1"/>
</dbReference>
<dbReference type="CDD" id="cd00009">
    <property type="entry name" value="AAA"/>
    <property type="match status" value="1"/>
</dbReference>
<dbReference type="Pfam" id="PF00158">
    <property type="entry name" value="Sigma54_activat"/>
    <property type="match status" value="1"/>
</dbReference>
<dbReference type="SMART" id="SM00382">
    <property type="entry name" value="AAA"/>
    <property type="match status" value="1"/>
</dbReference>
<dbReference type="PANTHER" id="PTHR32071:SF57">
    <property type="entry name" value="C4-DICARBOXYLATE TRANSPORT TRANSCRIPTIONAL REGULATORY PROTEIN DCTD"/>
    <property type="match status" value="1"/>
</dbReference>
<dbReference type="FunFam" id="3.40.50.300:FF:000006">
    <property type="entry name" value="DNA-binding transcriptional regulator NtrC"/>
    <property type="match status" value="1"/>
</dbReference>
<dbReference type="PROSITE" id="PS00676">
    <property type="entry name" value="SIGMA54_INTERACT_2"/>
    <property type="match status" value="1"/>
</dbReference>
<organism evidence="11 12">
    <name type="scientific">Calidifontibacillus erzurumensis</name>
    <dbReference type="NCBI Taxonomy" id="2741433"/>
    <lineage>
        <taxon>Bacteria</taxon>
        <taxon>Bacillati</taxon>
        <taxon>Bacillota</taxon>
        <taxon>Bacilli</taxon>
        <taxon>Bacillales</taxon>
        <taxon>Bacillaceae</taxon>
        <taxon>Calidifontibacillus/Schinkia group</taxon>
        <taxon>Calidifontibacillus</taxon>
    </lineage>
</organism>
<dbReference type="EMBL" id="JABTTE010000018">
    <property type="protein sequence ID" value="NSL52556.1"/>
    <property type="molecule type" value="Genomic_DNA"/>
</dbReference>
<proteinExistence type="predicted"/>
<dbReference type="Proteomes" id="UP000625804">
    <property type="component" value="Unassembled WGS sequence"/>
</dbReference>
<feature type="domain" description="ACT" evidence="10">
    <location>
        <begin position="7"/>
        <end position="79"/>
    </location>
</feature>
<dbReference type="InterPro" id="IPR003593">
    <property type="entry name" value="AAA+_ATPase"/>
</dbReference>